<organism evidence="7 8">
    <name type="scientific">Skeletonema marinoi</name>
    <dbReference type="NCBI Taxonomy" id="267567"/>
    <lineage>
        <taxon>Eukaryota</taxon>
        <taxon>Sar</taxon>
        <taxon>Stramenopiles</taxon>
        <taxon>Ochrophyta</taxon>
        <taxon>Bacillariophyta</taxon>
        <taxon>Coscinodiscophyceae</taxon>
        <taxon>Thalassiosirophycidae</taxon>
        <taxon>Thalassiosirales</taxon>
        <taxon>Skeletonemataceae</taxon>
        <taxon>Skeletonema</taxon>
        <taxon>Skeletonema marinoi-dohrnii complex</taxon>
    </lineage>
</organism>
<name>A0AAD9D449_9STRA</name>
<keyword evidence="3" id="KW-0833">Ubl conjugation pathway</keyword>
<evidence type="ECO:0000256" key="5">
    <source>
        <dbReference type="SAM" id="SignalP"/>
    </source>
</evidence>
<comment type="catalytic activity">
    <reaction evidence="1 3">
        <text>Thiol-dependent hydrolysis of ester, thioester, amide, peptide and isopeptide bonds formed by the C-terminal Gly of ubiquitin (a 76-residue protein attached to proteins as an intracellular targeting signal).</text>
        <dbReference type="EC" id="3.4.19.12"/>
    </reaction>
</comment>
<dbReference type="CDD" id="cd22744">
    <property type="entry name" value="OTU"/>
    <property type="match status" value="1"/>
</dbReference>
<dbReference type="GO" id="GO:0016579">
    <property type="term" value="P:protein deubiquitination"/>
    <property type="evidence" value="ECO:0007669"/>
    <property type="project" value="TreeGrafter"/>
</dbReference>
<comment type="subcellular location">
    <subcellularLocation>
        <location evidence="3">Cytoplasm</location>
    </subcellularLocation>
</comment>
<protein>
    <recommendedName>
        <fullName evidence="3">Ubiquitin thioesterase OTU</fullName>
        <ecNumber evidence="3">3.4.19.12</ecNumber>
    </recommendedName>
</protein>
<feature type="compositionally biased region" description="Polar residues" evidence="4">
    <location>
        <begin position="45"/>
        <end position="59"/>
    </location>
</feature>
<evidence type="ECO:0000256" key="3">
    <source>
        <dbReference type="RuleBase" id="RU367104"/>
    </source>
</evidence>
<evidence type="ECO:0000313" key="8">
    <source>
        <dbReference type="Proteomes" id="UP001224775"/>
    </source>
</evidence>
<dbReference type="PROSITE" id="PS50802">
    <property type="entry name" value="OTU"/>
    <property type="match status" value="1"/>
</dbReference>
<comment type="function">
    <text evidence="3">Hydrolase that can remove conjugated ubiquitin from proteins and may therefore play an important regulatory role at the level of protein turnover by preventing degradation.</text>
</comment>
<dbReference type="GO" id="GO:0036503">
    <property type="term" value="P:ERAD pathway"/>
    <property type="evidence" value="ECO:0007669"/>
    <property type="project" value="TreeGrafter"/>
</dbReference>
<keyword evidence="2 3" id="KW-0378">Hydrolase</keyword>
<dbReference type="Proteomes" id="UP001224775">
    <property type="component" value="Unassembled WGS sequence"/>
</dbReference>
<feature type="chain" id="PRO_5042257089" description="Ubiquitin thioesterase OTU" evidence="5">
    <location>
        <begin position="35"/>
        <end position="458"/>
    </location>
</feature>
<keyword evidence="3" id="KW-0963">Cytoplasm</keyword>
<dbReference type="Gene3D" id="3.90.70.80">
    <property type="match status" value="1"/>
</dbReference>
<feature type="domain" description="OTU" evidence="6">
    <location>
        <begin position="111"/>
        <end position="344"/>
    </location>
</feature>
<dbReference type="AlphaFoldDB" id="A0AAD9D449"/>
<dbReference type="PANTHER" id="PTHR13312:SF0">
    <property type="entry name" value="UBIQUITIN THIOESTERASE OTU1"/>
    <property type="match status" value="1"/>
</dbReference>
<evidence type="ECO:0000256" key="2">
    <source>
        <dbReference type="ARBA" id="ARBA00022801"/>
    </source>
</evidence>
<evidence type="ECO:0000256" key="1">
    <source>
        <dbReference type="ARBA" id="ARBA00000707"/>
    </source>
</evidence>
<feature type="region of interest" description="Disordered" evidence="4">
    <location>
        <begin position="37"/>
        <end position="72"/>
    </location>
</feature>
<dbReference type="SUPFAM" id="SSF54001">
    <property type="entry name" value="Cysteine proteinases"/>
    <property type="match status" value="1"/>
</dbReference>
<keyword evidence="3" id="KW-0645">Protease</keyword>
<feature type="signal peptide" evidence="5">
    <location>
        <begin position="1"/>
        <end position="34"/>
    </location>
</feature>
<dbReference type="InterPro" id="IPR003323">
    <property type="entry name" value="OTU_dom"/>
</dbReference>
<keyword evidence="3" id="KW-0788">Thiol protease</keyword>
<gene>
    <name evidence="7" type="ORF">QTG54_017065</name>
</gene>
<proteinExistence type="predicted"/>
<dbReference type="InterPro" id="IPR038765">
    <property type="entry name" value="Papain-like_cys_pep_sf"/>
</dbReference>
<keyword evidence="8" id="KW-1185">Reference proteome</keyword>
<dbReference type="GO" id="GO:0004843">
    <property type="term" value="F:cysteine-type deubiquitinase activity"/>
    <property type="evidence" value="ECO:0007669"/>
    <property type="project" value="UniProtKB-UniRule"/>
</dbReference>
<dbReference type="GO" id="GO:0005829">
    <property type="term" value="C:cytosol"/>
    <property type="evidence" value="ECO:0007669"/>
    <property type="project" value="TreeGrafter"/>
</dbReference>
<dbReference type="GO" id="GO:0030968">
    <property type="term" value="P:endoplasmic reticulum unfolded protein response"/>
    <property type="evidence" value="ECO:0007669"/>
    <property type="project" value="TreeGrafter"/>
</dbReference>
<dbReference type="EMBL" id="JATAAI010000078">
    <property type="protein sequence ID" value="KAK1732240.1"/>
    <property type="molecule type" value="Genomic_DNA"/>
</dbReference>
<evidence type="ECO:0000256" key="4">
    <source>
        <dbReference type="SAM" id="MobiDB-lite"/>
    </source>
</evidence>
<dbReference type="PANTHER" id="PTHR13312">
    <property type="entry name" value="HIV-INDUCED PROTEIN-7-LIKE PROTEASE"/>
    <property type="match status" value="1"/>
</dbReference>
<keyword evidence="5" id="KW-0732">Signal</keyword>
<dbReference type="EC" id="3.4.19.12" evidence="3"/>
<comment type="caution">
    <text evidence="7">The sequence shown here is derived from an EMBL/GenBank/DDBJ whole genome shotgun (WGS) entry which is preliminary data.</text>
</comment>
<evidence type="ECO:0000313" key="7">
    <source>
        <dbReference type="EMBL" id="KAK1732240.1"/>
    </source>
</evidence>
<evidence type="ECO:0000259" key="6">
    <source>
        <dbReference type="PROSITE" id="PS50802"/>
    </source>
</evidence>
<accession>A0AAD9D449</accession>
<dbReference type="GO" id="GO:0005634">
    <property type="term" value="C:nucleus"/>
    <property type="evidence" value="ECO:0007669"/>
    <property type="project" value="TreeGrafter"/>
</dbReference>
<dbReference type="Pfam" id="PF02338">
    <property type="entry name" value="OTU"/>
    <property type="match status" value="1"/>
</dbReference>
<sequence length="458" mass="51297">MEQTLQPWRCRAATGAAALLALLISWSIIAPAASSIPRSTASTSNNIASPFESSSSDVNNIRRPPWNPSKHINNHGYLKQLFRRIPAEIIGETTSDNNNCNDDDRSLTTPVVIRQVPGDGDCLFHSLAIALSFTEDGHLMRLDTQQGLQQLKQSSRKLRRMAVECLSSSCSTKKQRSTTKRYKRLFIQGSDSMKTSQLLSTASSQYGISPEEYCELMMQDSYWGGGPEIVALCAVLRRPIHVYELVALKDGDGDCVGESDDVCDTSDNNEGQIQQQQQQQQPYLTMYKDQTSNQFCLRLLATFGSPKFDSKEPLHILSADSRFPDVDPRCALRDGNHFLAMFPVDRMRACLRDCYVNGGSIERTMSERNQRVRGGGSTAVGTDDGVEMEVDGISDDAAAGLSWLFHGEWYDDLPCDIPVRCDLDNEEEGGKRSWFDLRKRRKLQNKRRMNWLCIAPSQ</sequence>
<reference evidence="7" key="1">
    <citation type="submission" date="2023-06" db="EMBL/GenBank/DDBJ databases">
        <title>Survivors Of The Sea: Transcriptome response of Skeletonema marinoi to long-term dormancy.</title>
        <authorList>
            <person name="Pinder M.I.M."/>
            <person name="Kourtchenko O."/>
            <person name="Robertson E.K."/>
            <person name="Larsson T."/>
            <person name="Maumus F."/>
            <person name="Osuna-Cruz C.M."/>
            <person name="Vancaester E."/>
            <person name="Stenow R."/>
            <person name="Vandepoele K."/>
            <person name="Ploug H."/>
            <person name="Bruchert V."/>
            <person name="Godhe A."/>
            <person name="Topel M."/>
        </authorList>
    </citation>
    <scope>NUCLEOTIDE SEQUENCE</scope>
    <source>
        <strain evidence="7">R05AC</strain>
    </source>
</reference>